<dbReference type="InterPro" id="IPR014730">
    <property type="entry name" value="ETF_a/b_N"/>
</dbReference>
<gene>
    <name evidence="3" type="ORF">IAB71_10695</name>
</gene>
<evidence type="ECO:0000259" key="2">
    <source>
        <dbReference type="SMART" id="SM00893"/>
    </source>
</evidence>
<dbReference type="GO" id="GO:0009055">
    <property type="term" value="F:electron transfer activity"/>
    <property type="evidence" value="ECO:0007669"/>
    <property type="project" value="InterPro"/>
</dbReference>
<dbReference type="PANTHER" id="PTHR21294:SF17">
    <property type="entry name" value="PROTEIN FIXA"/>
    <property type="match status" value="1"/>
</dbReference>
<dbReference type="CDD" id="cd01714">
    <property type="entry name" value="ETF_beta"/>
    <property type="match status" value="1"/>
</dbReference>
<dbReference type="SMART" id="SM00893">
    <property type="entry name" value="ETF"/>
    <property type="match status" value="1"/>
</dbReference>
<accession>A0A9D1P5A7</accession>
<comment type="caution">
    <text evidence="3">The sequence shown here is derived from an EMBL/GenBank/DDBJ whole genome shotgun (WGS) entry which is preliminary data.</text>
</comment>
<proteinExistence type="predicted"/>
<sequence>MRIVVCIKQVPDTAEVKIDPETNNLVRQGIPSIMNPFDYTALAEALRLKRENGGTITVISMGPEQVKKELKMCLKMGADRAVLLSDRKLGGADTLATGYALAEAIKKIGGDLILCGNEAIDGCTGQVGPMIGEYLNIPAFTYVTGLQMDKNRLKISRKTECSQEVYTCSLPAAACMLKGGEELKEQETDREIEVWNADFLDPGRIGSAGSPTKVAGISVSEREKNFLYVDYRWDLETRMEYIFNGGLSVKETKIQRGSARTLAAKILGEGWVKYDQV</sequence>
<protein>
    <recommendedName>
        <fullName evidence="1">Electron transfer flavoprotein small subunit</fullName>
    </recommendedName>
</protein>
<reference evidence="3" key="2">
    <citation type="journal article" date="2021" name="PeerJ">
        <title>Extensive microbial diversity within the chicken gut microbiome revealed by metagenomics and culture.</title>
        <authorList>
            <person name="Gilroy R."/>
            <person name="Ravi A."/>
            <person name="Getino M."/>
            <person name="Pursley I."/>
            <person name="Horton D.L."/>
            <person name="Alikhan N.F."/>
            <person name="Baker D."/>
            <person name="Gharbi K."/>
            <person name="Hall N."/>
            <person name="Watson M."/>
            <person name="Adriaenssens E.M."/>
            <person name="Foster-Nyarko E."/>
            <person name="Jarju S."/>
            <person name="Secka A."/>
            <person name="Antonio M."/>
            <person name="Oren A."/>
            <person name="Chaudhuri R.R."/>
            <person name="La Ragione R."/>
            <person name="Hildebrand F."/>
            <person name="Pallen M.J."/>
        </authorList>
    </citation>
    <scope>NUCLEOTIDE SEQUENCE</scope>
    <source>
        <strain evidence="3">CHK188-20938</strain>
    </source>
</reference>
<dbReference type="InterPro" id="IPR033948">
    <property type="entry name" value="ETF_beta_N"/>
</dbReference>
<organism evidence="3 4">
    <name type="scientific">Candidatus Scatomonas pullistercoris</name>
    <dbReference type="NCBI Taxonomy" id="2840920"/>
    <lineage>
        <taxon>Bacteria</taxon>
        <taxon>Bacillati</taxon>
        <taxon>Bacillota</taxon>
        <taxon>Clostridia</taxon>
        <taxon>Lachnospirales</taxon>
        <taxon>Lachnospiraceae</taxon>
        <taxon>Lachnospiraceae incertae sedis</taxon>
        <taxon>Candidatus Scatomonas</taxon>
    </lineage>
</organism>
<evidence type="ECO:0000313" key="3">
    <source>
        <dbReference type="EMBL" id="HIV26226.1"/>
    </source>
</evidence>
<dbReference type="SUPFAM" id="SSF52402">
    <property type="entry name" value="Adenine nucleotide alpha hydrolases-like"/>
    <property type="match status" value="1"/>
</dbReference>
<dbReference type="Gene3D" id="3.40.50.620">
    <property type="entry name" value="HUPs"/>
    <property type="match status" value="1"/>
</dbReference>
<dbReference type="InterPro" id="IPR014729">
    <property type="entry name" value="Rossmann-like_a/b/a_fold"/>
</dbReference>
<dbReference type="Proteomes" id="UP000824169">
    <property type="component" value="Unassembled WGS sequence"/>
</dbReference>
<feature type="domain" description="Electron transfer flavoprotein alpha/beta-subunit N-terminal" evidence="2">
    <location>
        <begin position="22"/>
        <end position="209"/>
    </location>
</feature>
<name>A0A9D1P5A7_9FIRM</name>
<dbReference type="AlphaFoldDB" id="A0A9D1P5A7"/>
<dbReference type="EMBL" id="DVOO01000030">
    <property type="protein sequence ID" value="HIV26226.1"/>
    <property type="molecule type" value="Genomic_DNA"/>
</dbReference>
<dbReference type="PIRSF" id="PIRSF000090">
    <property type="entry name" value="Beta-ETF"/>
    <property type="match status" value="1"/>
</dbReference>
<evidence type="ECO:0000313" key="4">
    <source>
        <dbReference type="Proteomes" id="UP000824169"/>
    </source>
</evidence>
<dbReference type="Pfam" id="PF01012">
    <property type="entry name" value="ETF"/>
    <property type="match status" value="1"/>
</dbReference>
<dbReference type="PANTHER" id="PTHR21294">
    <property type="entry name" value="ELECTRON TRANSFER FLAVOPROTEIN BETA-SUBUNIT"/>
    <property type="match status" value="1"/>
</dbReference>
<dbReference type="InterPro" id="IPR012255">
    <property type="entry name" value="ETF_b"/>
</dbReference>
<evidence type="ECO:0000256" key="1">
    <source>
        <dbReference type="ARBA" id="ARBA00042002"/>
    </source>
</evidence>
<reference evidence="3" key="1">
    <citation type="submission" date="2020-10" db="EMBL/GenBank/DDBJ databases">
        <authorList>
            <person name="Gilroy R."/>
        </authorList>
    </citation>
    <scope>NUCLEOTIDE SEQUENCE</scope>
    <source>
        <strain evidence="3">CHK188-20938</strain>
    </source>
</reference>